<comment type="caution">
    <text evidence="6">The sequence shown here is derived from an EMBL/GenBank/DDBJ whole genome shotgun (WGS) entry which is preliminary data.</text>
</comment>
<dbReference type="PANTHER" id="PTHR43999">
    <property type="entry name" value="DNAJ HOMOLOG SUBFAMILY C MEMBER 2"/>
    <property type="match status" value="1"/>
</dbReference>
<keyword evidence="3" id="KW-0143">Chaperone</keyword>
<dbReference type="PANTHER" id="PTHR43999:SF1">
    <property type="entry name" value="DNAJ HOMOLOG SUBFAMILY C MEMBER 2"/>
    <property type="match status" value="1"/>
</dbReference>
<sequence>MASHTQVALPLPVLPEGWSAEKDFKAVASVSAATQRSLEPVGPHFLAHARRARHKRTFSEDDRIEAQNNVKKVEDDDLGEISEPEDPMMLSRDAKDWKNQDHYAVLGLSKYRYKATEEQIKKAHRKKVLKHHPDKRELPPATDLLLDPVKRRQFDSVDEAADVAPPSKKDQKDKKLFYKKWSSCFKAEGRFSKIQPVPKFGDDNSSKEEVENFYNFFYNFDSWRSFEYQDEDVPDDNENRDQKRHMERKNNNARKKKKTEDSARLRKLLDDASAADERIKRFRQEANKEKNKKKIEREEAEAKAKAEKEAQKKAEEQAAKEAEEKAKADKEQGKKAKEAAKAAVKKNRRVLKGSVKDANYFVGSGDAPASAIDGVLNDVELVQGKIDPDECAALAGKLNGLKIADEIKAVWSGEVKRLVDAGKLKEGEAKNLA</sequence>
<feature type="compositionally biased region" description="Basic residues" evidence="4">
    <location>
        <begin position="242"/>
        <end position="257"/>
    </location>
</feature>
<dbReference type="GO" id="GO:0030544">
    <property type="term" value="F:Hsp70 protein binding"/>
    <property type="evidence" value="ECO:0007669"/>
    <property type="project" value="InterPro"/>
</dbReference>
<reference evidence="6 7" key="1">
    <citation type="submission" date="2019-06" db="EMBL/GenBank/DDBJ databases">
        <title>Genome Sequence of the Brown Rot Fungal Pathogen Monilinia laxa.</title>
        <authorList>
            <person name="De Miccolis Angelini R.M."/>
            <person name="Landi L."/>
            <person name="Abate D."/>
            <person name="Pollastro S."/>
            <person name="Romanazzi G."/>
            <person name="Faretra F."/>
        </authorList>
    </citation>
    <scope>NUCLEOTIDE SEQUENCE [LARGE SCALE GENOMIC DNA]</scope>
    <source>
        <strain evidence="6 7">Mlax316</strain>
    </source>
</reference>
<proteinExistence type="predicted"/>
<dbReference type="OrthoDB" id="1690618at2759"/>
<feature type="compositionally biased region" description="Basic and acidic residues" evidence="4">
    <location>
        <begin position="258"/>
        <end position="340"/>
    </location>
</feature>
<dbReference type="CDD" id="cd23953">
    <property type="entry name" value="zuotin_NTD"/>
    <property type="match status" value="1"/>
</dbReference>
<feature type="compositionally biased region" description="Acidic residues" evidence="4">
    <location>
        <begin position="229"/>
        <end position="238"/>
    </location>
</feature>
<keyword evidence="2" id="KW-0963">Cytoplasm</keyword>
<feature type="domain" description="J" evidence="5">
    <location>
        <begin position="101"/>
        <end position="182"/>
    </location>
</feature>
<dbReference type="InterPro" id="IPR042569">
    <property type="entry name" value="RAC_head_sf"/>
</dbReference>
<dbReference type="InterPro" id="IPR058871">
    <property type="entry name" value="Zuotin_N"/>
</dbReference>
<feature type="region of interest" description="Disordered" evidence="4">
    <location>
        <begin position="124"/>
        <end position="144"/>
    </location>
</feature>
<dbReference type="InterPro" id="IPR001623">
    <property type="entry name" value="DnaJ_domain"/>
</dbReference>
<evidence type="ECO:0000256" key="2">
    <source>
        <dbReference type="ARBA" id="ARBA00022490"/>
    </source>
</evidence>
<keyword evidence="7" id="KW-1185">Reference proteome</keyword>
<dbReference type="Gene3D" id="1.10.287.110">
    <property type="entry name" value="DnaJ domain"/>
    <property type="match status" value="1"/>
</dbReference>
<dbReference type="SUPFAM" id="SSF46565">
    <property type="entry name" value="Chaperone J-domain"/>
    <property type="match status" value="1"/>
</dbReference>
<dbReference type="InterPro" id="IPR032003">
    <property type="entry name" value="RAC_head"/>
</dbReference>
<dbReference type="CDD" id="cd06257">
    <property type="entry name" value="DnaJ"/>
    <property type="match status" value="1"/>
</dbReference>
<evidence type="ECO:0000256" key="3">
    <source>
        <dbReference type="ARBA" id="ARBA00023186"/>
    </source>
</evidence>
<dbReference type="SMART" id="SM00271">
    <property type="entry name" value="DnaJ"/>
    <property type="match status" value="1"/>
</dbReference>
<evidence type="ECO:0000256" key="4">
    <source>
        <dbReference type="SAM" id="MobiDB-lite"/>
    </source>
</evidence>
<organism evidence="6 7">
    <name type="scientific">Monilinia laxa</name>
    <name type="common">Brown rot fungus</name>
    <name type="synonym">Sclerotinia laxa</name>
    <dbReference type="NCBI Taxonomy" id="61186"/>
    <lineage>
        <taxon>Eukaryota</taxon>
        <taxon>Fungi</taxon>
        <taxon>Dikarya</taxon>
        <taxon>Ascomycota</taxon>
        <taxon>Pezizomycotina</taxon>
        <taxon>Leotiomycetes</taxon>
        <taxon>Helotiales</taxon>
        <taxon>Sclerotiniaceae</taxon>
        <taxon>Monilinia</taxon>
    </lineage>
</organism>
<evidence type="ECO:0000313" key="7">
    <source>
        <dbReference type="Proteomes" id="UP000326757"/>
    </source>
</evidence>
<protein>
    <recommendedName>
        <fullName evidence="5">J domain-containing protein</fullName>
    </recommendedName>
</protein>
<dbReference type="Pfam" id="PF16717">
    <property type="entry name" value="RAC_head"/>
    <property type="match status" value="1"/>
</dbReference>
<gene>
    <name evidence="6" type="ORF">EYC80_009098</name>
</gene>
<feature type="compositionally biased region" description="Acidic residues" evidence="4">
    <location>
        <begin position="75"/>
        <end position="86"/>
    </location>
</feature>
<dbReference type="InterPro" id="IPR054076">
    <property type="entry name" value="ZUO1-like_ZHD"/>
</dbReference>
<feature type="region of interest" description="Disordered" evidence="4">
    <location>
        <begin position="50"/>
        <end position="94"/>
    </location>
</feature>
<dbReference type="GO" id="GO:0006450">
    <property type="term" value="P:regulation of translational fidelity"/>
    <property type="evidence" value="ECO:0007669"/>
    <property type="project" value="InterPro"/>
</dbReference>
<dbReference type="AlphaFoldDB" id="A0A5N6K2E3"/>
<dbReference type="EMBL" id="VIGI01000009">
    <property type="protein sequence ID" value="KAB8296333.1"/>
    <property type="molecule type" value="Genomic_DNA"/>
</dbReference>
<dbReference type="InterPro" id="IPR036869">
    <property type="entry name" value="J_dom_sf"/>
</dbReference>
<dbReference type="GO" id="GO:0051083">
    <property type="term" value="P:'de novo' cotranslational protein folding"/>
    <property type="evidence" value="ECO:0007669"/>
    <property type="project" value="InterPro"/>
</dbReference>
<dbReference type="Pfam" id="PF26185">
    <property type="entry name" value="Zuotin_N"/>
    <property type="match status" value="1"/>
</dbReference>
<dbReference type="Pfam" id="PF21884">
    <property type="entry name" value="ZUO1-like_ZHD"/>
    <property type="match status" value="1"/>
</dbReference>
<dbReference type="InterPro" id="IPR044634">
    <property type="entry name" value="Zuotin/DnaJC2"/>
</dbReference>
<evidence type="ECO:0000259" key="5">
    <source>
        <dbReference type="PROSITE" id="PS50076"/>
    </source>
</evidence>
<feature type="region of interest" description="Disordered" evidence="4">
    <location>
        <begin position="229"/>
        <end position="346"/>
    </location>
</feature>
<evidence type="ECO:0000256" key="1">
    <source>
        <dbReference type="ARBA" id="ARBA00004496"/>
    </source>
</evidence>
<dbReference type="PROSITE" id="PS50076">
    <property type="entry name" value="DNAJ_2"/>
    <property type="match status" value="1"/>
</dbReference>
<dbReference type="Pfam" id="PF00226">
    <property type="entry name" value="DnaJ"/>
    <property type="match status" value="1"/>
</dbReference>
<name>A0A5N6K2E3_MONLA</name>
<dbReference type="GO" id="GO:0043022">
    <property type="term" value="F:ribosome binding"/>
    <property type="evidence" value="ECO:0007669"/>
    <property type="project" value="InterPro"/>
</dbReference>
<dbReference type="GO" id="GO:0005829">
    <property type="term" value="C:cytosol"/>
    <property type="evidence" value="ECO:0007669"/>
    <property type="project" value="TreeGrafter"/>
</dbReference>
<evidence type="ECO:0000313" key="6">
    <source>
        <dbReference type="EMBL" id="KAB8296333.1"/>
    </source>
</evidence>
<dbReference type="Proteomes" id="UP000326757">
    <property type="component" value="Unassembled WGS sequence"/>
</dbReference>
<dbReference type="Gene3D" id="1.10.8.840">
    <property type="entry name" value="Ribosome-associated complex head domain"/>
    <property type="match status" value="1"/>
</dbReference>
<feature type="compositionally biased region" description="Basic residues" evidence="4">
    <location>
        <begin position="124"/>
        <end position="133"/>
    </location>
</feature>
<comment type="subcellular location">
    <subcellularLocation>
        <location evidence="1">Cytoplasm</location>
    </subcellularLocation>
</comment>
<accession>A0A5N6K2E3</accession>